<accession>A0A7J9M9M2</accession>
<organism evidence="2 3">
    <name type="scientific">Gossypium schwendimanii</name>
    <name type="common">Cotton</name>
    <dbReference type="NCBI Taxonomy" id="34291"/>
    <lineage>
        <taxon>Eukaryota</taxon>
        <taxon>Viridiplantae</taxon>
        <taxon>Streptophyta</taxon>
        <taxon>Embryophyta</taxon>
        <taxon>Tracheophyta</taxon>
        <taxon>Spermatophyta</taxon>
        <taxon>Magnoliopsida</taxon>
        <taxon>eudicotyledons</taxon>
        <taxon>Gunneridae</taxon>
        <taxon>Pentapetalae</taxon>
        <taxon>rosids</taxon>
        <taxon>malvids</taxon>
        <taxon>Malvales</taxon>
        <taxon>Malvaceae</taxon>
        <taxon>Malvoideae</taxon>
        <taxon>Gossypium</taxon>
    </lineage>
</organism>
<evidence type="ECO:0000256" key="1">
    <source>
        <dbReference type="ARBA" id="ARBA00009995"/>
    </source>
</evidence>
<proteinExistence type="inferred from homology"/>
<evidence type="ECO:0000313" key="2">
    <source>
        <dbReference type="EMBL" id="MBA0867638.1"/>
    </source>
</evidence>
<dbReference type="PANTHER" id="PTHR48049">
    <property type="entry name" value="GLYCOSYLTRANSFERASE"/>
    <property type="match status" value="1"/>
</dbReference>
<dbReference type="Gene3D" id="3.40.50.2000">
    <property type="entry name" value="Glycogen Phosphorylase B"/>
    <property type="match status" value="2"/>
</dbReference>
<dbReference type="GO" id="GO:0035251">
    <property type="term" value="F:UDP-glucosyltransferase activity"/>
    <property type="evidence" value="ECO:0007669"/>
    <property type="project" value="InterPro"/>
</dbReference>
<dbReference type="EMBL" id="JABFAF010000010">
    <property type="protein sequence ID" value="MBA0867638.1"/>
    <property type="molecule type" value="Genomic_DNA"/>
</dbReference>
<protein>
    <submittedName>
        <fullName evidence="2">Uncharacterized protein</fullName>
    </submittedName>
</protein>
<dbReference type="PANTHER" id="PTHR48049:SF167">
    <property type="entry name" value="GLYCOSYLTRANSFERASE"/>
    <property type="match status" value="1"/>
</dbReference>
<comment type="similarity">
    <text evidence="1">Belongs to the UDP-glycosyltransferase family.</text>
</comment>
<dbReference type="AlphaFoldDB" id="A0A7J9M9M2"/>
<keyword evidence="3" id="KW-1185">Reference proteome</keyword>
<sequence length="167" mass="18822">MLYAGPVVPEPPKLALEERWERLLSNFEAKTLIFCTFGSECVLKKDQFQELVLGLELTGLPFLVALKPPMGAQTIESALPEGFQERIINARLMAGDLRIGVEVEKSEKDGFFTKDDVNEAVRALMDGDSELGKEVRANHAKWKEFLLAPGLENYYINDFVMKLNNLM</sequence>
<name>A0A7J9M9M2_GOSSC</name>
<dbReference type="Proteomes" id="UP000593576">
    <property type="component" value="Unassembled WGS sequence"/>
</dbReference>
<dbReference type="InterPro" id="IPR050481">
    <property type="entry name" value="UDP-glycosyltransf_plant"/>
</dbReference>
<dbReference type="SUPFAM" id="SSF53756">
    <property type="entry name" value="UDP-Glycosyltransferase/glycogen phosphorylase"/>
    <property type="match status" value="1"/>
</dbReference>
<evidence type="ECO:0000313" key="3">
    <source>
        <dbReference type="Proteomes" id="UP000593576"/>
    </source>
</evidence>
<gene>
    <name evidence="2" type="ORF">Goshw_002295</name>
</gene>
<reference evidence="2 3" key="1">
    <citation type="journal article" date="2019" name="Genome Biol. Evol.">
        <title>Insights into the evolution of the New World diploid cottons (Gossypium, subgenus Houzingenia) based on genome sequencing.</title>
        <authorList>
            <person name="Grover C.E."/>
            <person name="Arick M.A. 2nd"/>
            <person name="Thrash A."/>
            <person name="Conover J.L."/>
            <person name="Sanders W.S."/>
            <person name="Peterson D.G."/>
            <person name="Frelichowski J.E."/>
            <person name="Scheffler J.A."/>
            <person name="Scheffler B.E."/>
            <person name="Wendel J.F."/>
        </authorList>
    </citation>
    <scope>NUCLEOTIDE SEQUENCE [LARGE SCALE GENOMIC DNA]</scope>
    <source>
        <strain evidence="2">1</strain>
        <tissue evidence="2">Leaf</tissue>
    </source>
</reference>
<comment type="caution">
    <text evidence="2">The sequence shown here is derived from an EMBL/GenBank/DDBJ whole genome shotgun (WGS) entry which is preliminary data.</text>
</comment>
<dbReference type="OrthoDB" id="5835829at2759"/>